<feature type="region of interest" description="Disordered" evidence="1">
    <location>
        <begin position="13"/>
        <end position="66"/>
    </location>
</feature>
<reference evidence="2 3" key="1">
    <citation type="submission" date="2024-05" db="EMBL/GenBank/DDBJ databases">
        <title>Genome sequencing and assembly of Indian major carp, Cirrhinus mrigala (Hamilton, 1822).</title>
        <authorList>
            <person name="Mohindra V."/>
            <person name="Chowdhury L.M."/>
            <person name="Lal K."/>
            <person name="Jena J.K."/>
        </authorList>
    </citation>
    <scope>NUCLEOTIDE SEQUENCE [LARGE SCALE GENOMIC DNA]</scope>
    <source>
        <strain evidence="2">CM1030</strain>
        <tissue evidence="2">Blood</tissue>
    </source>
</reference>
<comment type="caution">
    <text evidence="2">The sequence shown here is derived from an EMBL/GenBank/DDBJ whole genome shotgun (WGS) entry which is preliminary data.</text>
</comment>
<organism evidence="2 3">
    <name type="scientific">Cirrhinus mrigala</name>
    <name type="common">Mrigala</name>
    <dbReference type="NCBI Taxonomy" id="683832"/>
    <lineage>
        <taxon>Eukaryota</taxon>
        <taxon>Metazoa</taxon>
        <taxon>Chordata</taxon>
        <taxon>Craniata</taxon>
        <taxon>Vertebrata</taxon>
        <taxon>Euteleostomi</taxon>
        <taxon>Actinopterygii</taxon>
        <taxon>Neopterygii</taxon>
        <taxon>Teleostei</taxon>
        <taxon>Ostariophysi</taxon>
        <taxon>Cypriniformes</taxon>
        <taxon>Cyprinidae</taxon>
        <taxon>Labeoninae</taxon>
        <taxon>Labeonini</taxon>
        <taxon>Cirrhinus</taxon>
    </lineage>
</organism>
<dbReference type="Proteomes" id="UP001529510">
    <property type="component" value="Unassembled WGS sequence"/>
</dbReference>
<evidence type="ECO:0000256" key="1">
    <source>
        <dbReference type="SAM" id="MobiDB-lite"/>
    </source>
</evidence>
<protein>
    <submittedName>
        <fullName evidence="2">Uncharacterized protein</fullName>
    </submittedName>
</protein>
<accession>A0ABD0Q8I8</accession>
<feature type="non-terminal residue" evidence="2">
    <location>
        <position position="66"/>
    </location>
</feature>
<feature type="compositionally biased region" description="Pro residues" evidence="1">
    <location>
        <begin position="15"/>
        <end position="32"/>
    </location>
</feature>
<feature type="compositionally biased region" description="Polar residues" evidence="1">
    <location>
        <begin position="40"/>
        <end position="57"/>
    </location>
</feature>
<gene>
    <name evidence="2" type="ORF">M9458_021879</name>
</gene>
<sequence length="66" mass="6772">TPFLRLRLVASLGSPVPPAPPQSSAAPPPPPEHWTLPWPSGSTRRLSVSTSGSTFTCSAAVGRPPG</sequence>
<keyword evidence="3" id="KW-1185">Reference proteome</keyword>
<proteinExistence type="predicted"/>
<feature type="non-terminal residue" evidence="2">
    <location>
        <position position="1"/>
    </location>
</feature>
<dbReference type="AlphaFoldDB" id="A0ABD0Q8I8"/>
<name>A0ABD0Q8I8_CIRMR</name>
<evidence type="ECO:0000313" key="3">
    <source>
        <dbReference type="Proteomes" id="UP001529510"/>
    </source>
</evidence>
<dbReference type="EMBL" id="JAMKFB020000010">
    <property type="protein sequence ID" value="KAL0182504.1"/>
    <property type="molecule type" value="Genomic_DNA"/>
</dbReference>
<evidence type="ECO:0000313" key="2">
    <source>
        <dbReference type="EMBL" id="KAL0182504.1"/>
    </source>
</evidence>